<dbReference type="EMBL" id="JAHLJV010000015">
    <property type="protein sequence ID" value="KAK1595537.1"/>
    <property type="molecule type" value="Genomic_DNA"/>
</dbReference>
<reference evidence="2" key="1">
    <citation type="submission" date="2021-06" db="EMBL/GenBank/DDBJ databases">
        <title>Comparative genomics, transcriptomics and evolutionary studies reveal genomic signatures of adaptation to plant cell wall in hemibiotrophic fungi.</title>
        <authorList>
            <consortium name="DOE Joint Genome Institute"/>
            <person name="Baroncelli R."/>
            <person name="Diaz J.F."/>
            <person name="Benocci T."/>
            <person name="Peng M."/>
            <person name="Battaglia E."/>
            <person name="Haridas S."/>
            <person name="Andreopoulos W."/>
            <person name="Labutti K."/>
            <person name="Pangilinan J."/>
            <person name="Floch G.L."/>
            <person name="Makela M.R."/>
            <person name="Henrissat B."/>
            <person name="Grigoriev I.V."/>
            <person name="Crouch J.A."/>
            <person name="De Vries R.P."/>
            <person name="Sukno S.A."/>
            <person name="Thon M.R."/>
        </authorList>
    </citation>
    <scope>NUCLEOTIDE SEQUENCE</scope>
    <source>
        <strain evidence="2">CBS 125086</strain>
    </source>
</reference>
<evidence type="ECO:0000313" key="2">
    <source>
        <dbReference type="EMBL" id="KAK1595537.1"/>
    </source>
</evidence>
<sequence length="152" mass="17015">MRGSANTNTKQRHHHYSHSRRHHIPLVAQRQQIITATTTTLSGCSKRFGKGIDHRPMIDRYHHASSPCLSVRLPPPPTATWIPETHACPRLHIRLSSLYMHLILPALPCHQLTIDFGIRKHQASPHDEHPPSQYTTAILSAQLSAAACRASA</sequence>
<dbReference type="RefSeq" id="XP_060416549.1">
    <property type="nucleotide sequence ID" value="XM_060550627.1"/>
</dbReference>
<accession>A0AAD8Q453</accession>
<comment type="caution">
    <text evidence="2">The sequence shown here is derived from an EMBL/GenBank/DDBJ whole genome shotgun (WGS) entry which is preliminary data.</text>
</comment>
<evidence type="ECO:0000256" key="1">
    <source>
        <dbReference type="SAM" id="MobiDB-lite"/>
    </source>
</evidence>
<organism evidence="2 3">
    <name type="scientific">Colletotrichum navitas</name>
    <dbReference type="NCBI Taxonomy" id="681940"/>
    <lineage>
        <taxon>Eukaryota</taxon>
        <taxon>Fungi</taxon>
        <taxon>Dikarya</taxon>
        <taxon>Ascomycota</taxon>
        <taxon>Pezizomycotina</taxon>
        <taxon>Sordariomycetes</taxon>
        <taxon>Hypocreomycetidae</taxon>
        <taxon>Glomerellales</taxon>
        <taxon>Glomerellaceae</taxon>
        <taxon>Colletotrichum</taxon>
        <taxon>Colletotrichum graminicola species complex</taxon>
    </lineage>
</organism>
<keyword evidence="3" id="KW-1185">Reference proteome</keyword>
<feature type="region of interest" description="Disordered" evidence="1">
    <location>
        <begin position="1"/>
        <end position="23"/>
    </location>
</feature>
<name>A0AAD8Q453_9PEZI</name>
<proteinExistence type="predicted"/>
<gene>
    <name evidence="2" type="ORF">LY79DRAFT_101239</name>
</gene>
<feature type="compositionally biased region" description="Basic residues" evidence="1">
    <location>
        <begin position="10"/>
        <end position="23"/>
    </location>
</feature>
<dbReference type="Proteomes" id="UP001230504">
    <property type="component" value="Unassembled WGS sequence"/>
</dbReference>
<protein>
    <submittedName>
        <fullName evidence="2">Uncharacterized protein</fullName>
    </submittedName>
</protein>
<dbReference type="AlphaFoldDB" id="A0AAD8Q453"/>
<dbReference type="GeneID" id="85434867"/>
<evidence type="ECO:0000313" key="3">
    <source>
        <dbReference type="Proteomes" id="UP001230504"/>
    </source>
</evidence>